<dbReference type="AlphaFoldDB" id="A0A6A2YG73"/>
<dbReference type="GO" id="GO:0000978">
    <property type="term" value="F:RNA polymerase II cis-regulatory region sequence-specific DNA binding"/>
    <property type="evidence" value="ECO:0007669"/>
    <property type="project" value="TreeGrafter"/>
</dbReference>
<dbReference type="InterPro" id="IPR036390">
    <property type="entry name" value="WH_DNA-bd_sf"/>
</dbReference>
<evidence type="ECO:0000313" key="11">
    <source>
        <dbReference type="Proteomes" id="UP000436088"/>
    </source>
</evidence>
<evidence type="ECO:0000256" key="8">
    <source>
        <dbReference type="ARBA" id="ARBA00061350"/>
    </source>
</evidence>
<dbReference type="SMART" id="SM00415">
    <property type="entry name" value="HSF"/>
    <property type="match status" value="1"/>
</dbReference>
<keyword evidence="6" id="KW-0804">Transcription</keyword>
<sequence length="417" mass="47302">MKGEVVIKEEETQLKYAAPGAAGLLSSSGSRYVRVNQPYRPREWLNEVGPPPFLTKIFEMVEDPSTDLVVSWSKARNSFIVWDSHIFSTTLLPRYFKHKNFSRFIRQLNTYGFRKIDPDRWEFTNEGFLGGKQHLLKTIKSPGGRNWAKTATRSEPQCREFQQEAASVVVDNDQVEEQEEVATIGAEIKTFFASAMDNESSSEIKDHITSQMPMSSVTDSLGVNDTIWEELINEDLIAGEPEEELLLVSDQAEVDVRVEDLAANPADWGDDLQELMDQMGYLRIVYDFTYRMERCKGLGGLLLERKLFHRLPLVSVNDVIIASSFLVLVEFVKFIEFALLLQLSSVVSVSKIVFPVEVHDEDEAELGSNRKLKLGLEEDEAWDPKQYFDCGVFSEDKIQPVIVPSISSPVAELLFNV</sequence>
<protein>
    <submittedName>
        <fullName evidence="10">Heat stress transcription factor A-2a</fullName>
    </submittedName>
</protein>
<dbReference type="Gene3D" id="1.10.10.10">
    <property type="entry name" value="Winged helix-like DNA-binding domain superfamily/Winged helix DNA-binding domain"/>
    <property type="match status" value="1"/>
</dbReference>
<dbReference type="Pfam" id="PF00447">
    <property type="entry name" value="HSF_DNA-bind"/>
    <property type="match status" value="1"/>
</dbReference>
<dbReference type="InterPro" id="IPR036388">
    <property type="entry name" value="WH-like_DNA-bd_sf"/>
</dbReference>
<dbReference type="GO" id="GO:0034605">
    <property type="term" value="P:cellular response to heat"/>
    <property type="evidence" value="ECO:0007669"/>
    <property type="project" value="TreeGrafter"/>
</dbReference>
<comment type="caution">
    <text evidence="10">The sequence shown here is derived from an EMBL/GenBank/DDBJ whole genome shotgun (WGS) entry which is preliminary data.</text>
</comment>
<dbReference type="Proteomes" id="UP000436088">
    <property type="component" value="Unassembled WGS sequence"/>
</dbReference>
<name>A0A6A2YG73_HIBSY</name>
<feature type="domain" description="HSF-type DNA-binding" evidence="9">
    <location>
        <begin position="49"/>
        <end position="142"/>
    </location>
</feature>
<comment type="similarity">
    <text evidence="8">Belongs to the HSF family. Class A subfamily.</text>
</comment>
<keyword evidence="5" id="KW-0238">DNA-binding</keyword>
<keyword evidence="4" id="KW-0346">Stress response</keyword>
<accession>A0A6A2YG73</accession>
<dbReference type="GO" id="GO:0003700">
    <property type="term" value="F:DNA-binding transcription factor activity"/>
    <property type="evidence" value="ECO:0007669"/>
    <property type="project" value="InterPro"/>
</dbReference>
<keyword evidence="11" id="KW-1185">Reference proteome</keyword>
<dbReference type="PANTHER" id="PTHR10015:SF338">
    <property type="entry name" value="HEAT STRESS TRANSCRIPTION FACTOR A-2"/>
    <property type="match status" value="1"/>
</dbReference>
<keyword evidence="3" id="KW-0805">Transcription regulation</keyword>
<dbReference type="SUPFAM" id="SSF46785">
    <property type="entry name" value="Winged helix' DNA-binding domain"/>
    <property type="match status" value="1"/>
</dbReference>
<evidence type="ECO:0000256" key="5">
    <source>
        <dbReference type="ARBA" id="ARBA00023125"/>
    </source>
</evidence>
<dbReference type="FunFam" id="1.10.10.10:FF:000057">
    <property type="entry name" value="Heat shock transcription factor 1"/>
    <property type="match status" value="1"/>
</dbReference>
<evidence type="ECO:0000256" key="3">
    <source>
        <dbReference type="ARBA" id="ARBA00023015"/>
    </source>
</evidence>
<dbReference type="InterPro" id="IPR000232">
    <property type="entry name" value="HSF_DNA-bd"/>
</dbReference>
<keyword evidence="2" id="KW-0597">Phosphoprotein</keyword>
<dbReference type="GO" id="GO:0006357">
    <property type="term" value="P:regulation of transcription by RNA polymerase II"/>
    <property type="evidence" value="ECO:0007669"/>
    <property type="project" value="TreeGrafter"/>
</dbReference>
<dbReference type="GO" id="GO:0005634">
    <property type="term" value="C:nucleus"/>
    <property type="evidence" value="ECO:0007669"/>
    <property type="project" value="UniProtKB-SubCell"/>
</dbReference>
<organism evidence="10 11">
    <name type="scientific">Hibiscus syriacus</name>
    <name type="common">Rose of Sharon</name>
    <dbReference type="NCBI Taxonomy" id="106335"/>
    <lineage>
        <taxon>Eukaryota</taxon>
        <taxon>Viridiplantae</taxon>
        <taxon>Streptophyta</taxon>
        <taxon>Embryophyta</taxon>
        <taxon>Tracheophyta</taxon>
        <taxon>Spermatophyta</taxon>
        <taxon>Magnoliopsida</taxon>
        <taxon>eudicotyledons</taxon>
        <taxon>Gunneridae</taxon>
        <taxon>Pentapetalae</taxon>
        <taxon>rosids</taxon>
        <taxon>malvids</taxon>
        <taxon>Malvales</taxon>
        <taxon>Malvaceae</taxon>
        <taxon>Malvoideae</taxon>
        <taxon>Hibiscus</taxon>
    </lineage>
</organism>
<proteinExistence type="inferred from homology"/>
<evidence type="ECO:0000256" key="6">
    <source>
        <dbReference type="ARBA" id="ARBA00023163"/>
    </source>
</evidence>
<evidence type="ECO:0000256" key="2">
    <source>
        <dbReference type="ARBA" id="ARBA00022553"/>
    </source>
</evidence>
<dbReference type="EMBL" id="VEPZ02001331">
    <property type="protein sequence ID" value="KAE8678716.1"/>
    <property type="molecule type" value="Genomic_DNA"/>
</dbReference>
<evidence type="ECO:0000256" key="7">
    <source>
        <dbReference type="ARBA" id="ARBA00023242"/>
    </source>
</evidence>
<gene>
    <name evidence="10" type="ORF">F3Y22_tig00111402pilonHSYRG00148</name>
</gene>
<evidence type="ECO:0000256" key="1">
    <source>
        <dbReference type="ARBA" id="ARBA00004123"/>
    </source>
</evidence>
<keyword evidence="7" id="KW-0539">Nucleus</keyword>
<evidence type="ECO:0000259" key="9">
    <source>
        <dbReference type="SMART" id="SM00415"/>
    </source>
</evidence>
<comment type="subcellular location">
    <subcellularLocation>
        <location evidence="1">Nucleus</location>
    </subcellularLocation>
</comment>
<dbReference type="PANTHER" id="PTHR10015">
    <property type="entry name" value="HEAT SHOCK TRANSCRIPTION FACTOR"/>
    <property type="match status" value="1"/>
</dbReference>
<evidence type="ECO:0000313" key="10">
    <source>
        <dbReference type="EMBL" id="KAE8678716.1"/>
    </source>
</evidence>
<evidence type="ECO:0000256" key="4">
    <source>
        <dbReference type="ARBA" id="ARBA00023016"/>
    </source>
</evidence>
<dbReference type="PRINTS" id="PR00056">
    <property type="entry name" value="HSFDOMAIN"/>
</dbReference>
<reference evidence="10" key="1">
    <citation type="submission" date="2019-09" db="EMBL/GenBank/DDBJ databases">
        <title>Draft genome information of white flower Hibiscus syriacus.</title>
        <authorList>
            <person name="Kim Y.-M."/>
        </authorList>
    </citation>
    <scope>NUCLEOTIDE SEQUENCE [LARGE SCALE GENOMIC DNA]</scope>
    <source>
        <strain evidence="10">YM2019G1</strain>
    </source>
</reference>